<proteinExistence type="predicted"/>
<dbReference type="KEGG" id="mphy:MCBMB27_05300"/>
<dbReference type="RefSeq" id="WP_075381616.1">
    <property type="nucleotide sequence ID" value="NZ_CP015367.1"/>
</dbReference>
<accession>A0AAE8L8G4</accession>
<dbReference type="Proteomes" id="UP000199140">
    <property type="component" value="Unassembled WGS sequence"/>
</dbReference>
<reference evidence="3 5" key="2">
    <citation type="submission" date="2016-10" db="EMBL/GenBank/DDBJ databases">
        <authorList>
            <person name="Varghese N."/>
            <person name="Submissions S."/>
        </authorList>
    </citation>
    <scope>NUCLEOTIDE SEQUENCE [LARGE SCALE GENOMIC DNA]</scope>
    <source>
        <strain evidence="3 5">CBMB27</strain>
    </source>
</reference>
<dbReference type="Pfam" id="PF00899">
    <property type="entry name" value="ThiF"/>
    <property type="match status" value="1"/>
</dbReference>
<protein>
    <submittedName>
        <fullName evidence="3">Molybdopterin or thiamine biosynthesis adenylyltransferase</fullName>
    </submittedName>
    <submittedName>
        <fullName evidence="2">Y4jF</fullName>
    </submittedName>
</protein>
<keyword evidence="4" id="KW-1185">Reference proteome</keyword>
<evidence type="ECO:0000313" key="4">
    <source>
        <dbReference type="Proteomes" id="UP000185487"/>
    </source>
</evidence>
<dbReference type="InterPro" id="IPR035985">
    <property type="entry name" value="Ubiquitin-activating_enz"/>
</dbReference>
<evidence type="ECO:0000313" key="3">
    <source>
        <dbReference type="EMBL" id="SFH38976.1"/>
    </source>
</evidence>
<dbReference type="Pfam" id="PF14459">
    <property type="entry name" value="Prok-E2_C"/>
    <property type="match status" value="1"/>
</dbReference>
<name>A0AAE8L8G4_9HYPH</name>
<dbReference type="Gene3D" id="3.40.50.720">
    <property type="entry name" value="NAD(P)-binding Rossmann-like Domain"/>
    <property type="match status" value="1"/>
</dbReference>
<reference evidence="2 4" key="1">
    <citation type="submission" date="2016-04" db="EMBL/GenBank/DDBJ databases">
        <title>Complete genome sequencing and analysis of CBMB27, Methylobacterium phyllosphaerae isolated from leaf tissues of rice (Oryza sativa L.).</title>
        <authorList>
            <person name="Lee Y."/>
            <person name="Hwangbo K."/>
            <person name="Chung H."/>
            <person name="Yoo J."/>
            <person name="Kim K.Y."/>
            <person name="Sa T.M."/>
            <person name="Um Y."/>
            <person name="Madhaiyan M."/>
        </authorList>
    </citation>
    <scope>NUCLEOTIDE SEQUENCE [LARGE SCALE GENOMIC DNA]</scope>
    <source>
        <strain evidence="2 4">CBMB27</strain>
    </source>
</reference>
<gene>
    <name evidence="2" type="ORF">MCBMB27_05300</name>
    <name evidence="3" type="ORF">SAMN05192567_122116</name>
</gene>
<dbReference type="EMBL" id="CP015367">
    <property type="protein sequence ID" value="APT34591.1"/>
    <property type="molecule type" value="Genomic_DNA"/>
</dbReference>
<sequence>MALANFFDRAATAASQVLADFGTAAFSERLRAQVVGLAFDKEAARSQEGAALLDLTVRLLARLYPTLVIHALDGHAAERVAELSGLARAINPTIDLGGDIKQASVAVCVGRTALAMPGQALFAGSDGWIARFSPTAPVGCGRSANPFGAGGAACVAAANVFRAVFADQIRGGGLDREIALDMRDYRPAAPESAGGEVGHVDLGEAHLVGLGAIGNGAVWALARLPALTGTLHLVDHEAVDLSNLQRYAMAAQADVERAKVEVAASLLTGTGLRVAPHRATWSEYLTARHDWRLDRIAVALDTARDRVAVQSALPRWIVNAWTQEGDLGVSRHGFADGKPCLACLYLPADAVKDEDDRIAEELGMPEAQPEVRRMLQTLEPVTEVFVERIAAALGVPPEPLRPFVGQPLRSFYQHAVCGGVVFRLTDGRRPVGATVPMAFQSALAGIMLAADLVKHAQGEPDAPTVATRINLLRRLGTHLADPHAPDATGRCICGDADFRAAYEAKYSSAHQSAG</sequence>
<organism evidence="3 5">
    <name type="scientific">Methylobacterium phyllosphaerae</name>
    <dbReference type="NCBI Taxonomy" id="418223"/>
    <lineage>
        <taxon>Bacteria</taxon>
        <taxon>Pseudomonadati</taxon>
        <taxon>Pseudomonadota</taxon>
        <taxon>Alphaproteobacteria</taxon>
        <taxon>Hyphomicrobiales</taxon>
        <taxon>Methylobacteriaceae</taxon>
        <taxon>Methylobacterium</taxon>
    </lineage>
</organism>
<feature type="domain" description="THIF-type NAD/FAD binding fold" evidence="1">
    <location>
        <begin position="206"/>
        <end position="468"/>
    </location>
</feature>
<evidence type="ECO:0000259" key="1">
    <source>
        <dbReference type="Pfam" id="PF00899"/>
    </source>
</evidence>
<dbReference type="Proteomes" id="UP000185487">
    <property type="component" value="Chromosome"/>
</dbReference>
<dbReference type="InterPro" id="IPR000594">
    <property type="entry name" value="ThiF_NAD_FAD-bd"/>
</dbReference>
<dbReference type="SUPFAM" id="SSF69572">
    <property type="entry name" value="Activating enzymes of the ubiquitin-like proteins"/>
    <property type="match status" value="1"/>
</dbReference>
<keyword evidence="3" id="KW-0808">Transferase</keyword>
<dbReference type="AlphaFoldDB" id="A0AAE8L8G4"/>
<dbReference type="InterPro" id="IPR032864">
    <property type="entry name" value="Prok-E2_C"/>
</dbReference>
<dbReference type="CDD" id="cd01483">
    <property type="entry name" value="E1_enzyme_family"/>
    <property type="match status" value="1"/>
</dbReference>
<evidence type="ECO:0000313" key="2">
    <source>
        <dbReference type="EMBL" id="APT34591.1"/>
    </source>
</evidence>
<keyword evidence="3" id="KW-0548">Nucleotidyltransferase</keyword>
<evidence type="ECO:0000313" key="5">
    <source>
        <dbReference type="Proteomes" id="UP000199140"/>
    </source>
</evidence>
<dbReference type="GO" id="GO:0016779">
    <property type="term" value="F:nucleotidyltransferase activity"/>
    <property type="evidence" value="ECO:0007669"/>
    <property type="project" value="UniProtKB-KW"/>
</dbReference>
<dbReference type="GO" id="GO:0008641">
    <property type="term" value="F:ubiquitin-like modifier activating enzyme activity"/>
    <property type="evidence" value="ECO:0007669"/>
    <property type="project" value="InterPro"/>
</dbReference>
<dbReference type="EMBL" id="FOPK01000022">
    <property type="protein sequence ID" value="SFH38976.1"/>
    <property type="molecule type" value="Genomic_DNA"/>
</dbReference>